<gene>
    <name evidence="7" type="ORF">DFA_00542</name>
</gene>
<dbReference type="OrthoDB" id="285729at2759"/>
<feature type="compositionally biased region" description="Low complexity" evidence="6">
    <location>
        <begin position="626"/>
        <end position="669"/>
    </location>
</feature>
<dbReference type="KEGG" id="dfa:DFA_00542"/>
<dbReference type="GO" id="GO:0005730">
    <property type="term" value="C:nucleolus"/>
    <property type="evidence" value="ECO:0007669"/>
    <property type="project" value="UniProtKB-SubCell"/>
</dbReference>
<evidence type="ECO:0000313" key="7">
    <source>
        <dbReference type="EMBL" id="EGG20681.1"/>
    </source>
</evidence>
<dbReference type="GeneID" id="14873754"/>
<feature type="compositionally biased region" description="Basic and acidic residues" evidence="6">
    <location>
        <begin position="675"/>
        <end position="686"/>
    </location>
</feature>
<name>F4PSD5_CACFS</name>
<keyword evidence="4" id="KW-0539">Nucleus</keyword>
<dbReference type="GO" id="GO:0042273">
    <property type="term" value="P:ribosomal large subunit biogenesis"/>
    <property type="evidence" value="ECO:0007669"/>
    <property type="project" value="TreeGrafter"/>
</dbReference>
<evidence type="ECO:0000256" key="2">
    <source>
        <dbReference type="ARBA" id="ARBA00008479"/>
    </source>
</evidence>
<dbReference type="PANTHER" id="PTHR13243">
    <property type="entry name" value="HSPC111 PROTEIN-RELATED"/>
    <property type="match status" value="1"/>
</dbReference>
<feature type="compositionally biased region" description="Basic and acidic residues" evidence="6">
    <location>
        <begin position="605"/>
        <end position="625"/>
    </location>
</feature>
<protein>
    <recommendedName>
        <fullName evidence="3">Nucleolar protein 16</fullName>
    </recommendedName>
</protein>
<evidence type="ECO:0000256" key="5">
    <source>
        <dbReference type="SAM" id="Coils"/>
    </source>
</evidence>
<keyword evidence="8" id="KW-1185">Reference proteome</keyword>
<dbReference type="AlphaFoldDB" id="F4PSD5"/>
<reference evidence="8" key="1">
    <citation type="journal article" date="2011" name="Genome Res.">
        <title>Phylogeny-wide analysis of social amoeba genomes highlights ancient origins for complex intercellular communication.</title>
        <authorList>
            <person name="Heidel A.J."/>
            <person name="Lawal H.M."/>
            <person name="Felder M."/>
            <person name="Schilde C."/>
            <person name="Helps N.R."/>
            <person name="Tunggal B."/>
            <person name="Rivero F."/>
            <person name="John U."/>
            <person name="Schleicher M."/>
            <person name="Eichinger L."/>
            <person name="Platzer M."/>
            <person name="Noegel A.A."/>
            <person name="Schaap P."/>
            <person name="Gloeckner G."/>
        </authorList>
    </citation>
    <scope>NUCLEOTIDE SEQUENCE [LARGE SCALE GENOMIC DNA]</scope>
    <source>
        <strain evidence="8">SH3</strain>
    </source>
</reference>
<dbReference type="EMBL" id="GL883010">
    <property type="protein sequence ID" value="EGG20681.1"/>
    <property type="molecule type" value="Genomic_DNA"/>
</dbReference>
<proteinExistence type="inferred from homology"/>
<feature type="coiled-coil region" evidence="5">
    <location>
        <begin position="169"/>
        <end position="198"/>
    </location>
</feature>
<comment type="subcellular location">
    <subcellularLocation>
        <location evidence="1">Nucleus</location>
        <location evidence="1">Nucleolus</location>
    </subcellularLocation>
</comment>
<dbReference type="InterPro" id="IPR019002">
    <property type="entry name" value="Ribosome_biogenesis_Nop16"/>
</dbReference>
<evidence type="ECO:0000313" key="8">
    <source>
        <dbReference type="Proteomes" id="UP000007797"/>
    </source>
</evidence>
<evidence type="ECO:0000256" key="4">
    <source>
        <dbReference type="ARBA" id="ARBA00023242"/>
    </source>
</evidence>
<dbReference type="Proteomes" id="UP000007797">
    <property type="component" value="Unassembled WGS sequence"/>
</dbReference>
<evidence type="ECO:0000256" key="6">
    <source>
        <dbReference type="SAM" id="MobiDB-lite"/>
    </source>
</evidence>
<evidence type="ECO:0000256" key="1">
    <source>
        <dbReference type="ARBA" id="ARBA00004604"/>
    </source>
</evidence>
<feature type="region of interest" description="Disordered" evidence="6">
    <location>
        <begin position="605"/>
        <end position="686"/>
    </location>
</feature>
<sequence length="686" mass="80011">MENNDDSSCTNTTTVDLNNLTKQKLEGMLRLDVEEICNQLCVFTNNGKESKSKMIYRILALKRKRVVDEQATMVKEEKERVEREAIPIGQLYGSLPWLLIARIIGLACHDTQSLLCTCVHIAHKRRPGMFDERYAVCLPTISPDTMCDLHKYQYTNQYLQSYNFDATFIQGQEVEVEKKEKKEEEEKKVEEIRKQQCNGRYIEYWKKSSLALVSRRVFQLVSTTLFDDVVMEPTIDWWSRVVDNEYCLVKRLRRLVVMPHPESKNKTKMFHRDTDTSRLVLGGVEKMYIKAPFLVEKVDTTRLLANILSGCQSFTNLTAINLLHASINLKYLHDLGDMLKDRSVPFTKIILPCYYDWTVLPQNIKNNLEVISLHPQYEVITFKPFKQAESQFPRLRHVYVTNYKRIYGHNSLKWNGFQMPETVRKVTLNEVPDSVSPFVLNPHVETLRFRIVPIPKHEKMKKYNKKSSVKFNLAGKEEVSRRWNKLATPLTNYTNMGISMNNKLGKDRKIISNRPFVEKKTPPKLIDIPVPEPRIRSEKGLNFRDQHYYRDLILKYGVDYEKMKMDIKLNYLQRTAKEVENGCNKFIGCYGDPIAEIMANREQEKKRLEDEQKELEEFQRKENEAAQKAAQRQQQQQQSTTTATTTTTTPSTLTTTTNNKKTPTTTTAKKVVKKTTTEPKKTLKKK</sequence>
<comment type="similarity">
    <text evidence="2">Belongs to the NOP16 family.</text>
</comment>
<keyword evidence="5" id="KW-0175">Coiled coil</keyword>
<evidence type="ECO:0000256" key="3">
    <source>
        <dbReference type="ARBA" id="ARBA00015522"/>
    </source>
</evidence>
<accession>F4PSD5</accession>
<dbReference type="PANTHER" id="PTHR13243:SF1">
    <property type="entry name" value="NUCLEOLAR PROTEIN 16"/>
    <property type="match status" value="1"/>
</dbReference>
<organism evidence="7 8">
    <name type="scientific">Cavenderia fasciculata</name>
    <name type="common">Slime mold</name>
    <name type="synonym">Dictyostelium fasciculatum</name>
    <dbReference type="NCBI Taxonomy" id="261658"/>
    <lineage>
        <taxon>Eukaryota</taxon>
        <taxon>Amoebozoa</taxon>
        <taxon>Evosea</taxon>
        <taxon>Eumycetozoa</taxon>
        <taxon>Dictyostelia</taxon>
        <taxon>Acytosteliales</taxon>
        <taxon>Cavenderiaceae</taxon>
        <taxon>Cavenderia</taxon>
    </lineage>
</organism>
<dbReference type="Pfam" id="PF09420">
    <property type="entry name" value="Nop16"/>
    <property type="match status" value="1"/>
</dbReference>
<dbReference type="RefSeq" id="XP_004358531.1">
    <property type="nucleotide sequence ID" value="XM_004358474.1"/>
</dbReference>